<reference evidence="1 2" key="1">
    <citation type="submission" date="2019-03" db="EMBL/GenBank/DDBJ databases">
        <title>Genomic Encyclopedia of Type Strains, Phase III (KMG-III): the genomes of soil and plant-associated and newly described type strains.</title>
        <authorList>
            <person name="Whitman W."/>
        </authorList>
    </citation>
    <scope>NUCLEOTIDE SEQUENCE [LARGE SCALE GENOMIC DNA]</scope>
    <source>
        <strain evidence="1 2">CECT 8446</strain>
    </source>
</reference>
<organism evidence="1 2">
    <name type="scientific">Algoriphagus boseongensis</name>
    <dbReference type="NCBI Taxonomy" id="1442587"/>
    <lineage>
        <taxon>Bacteria</taxon>
        <taxon>Pseudomonadati</taxon>
        <taxon>Bacteroidota</taxon>
        <taxon>Cytophagia</taxon>
        <taxon>Cytophagales</taxon>
        <taxon>Cyclobacteriaceae</taxon>
        <taxon>Algoriphagus</taxon>
    </lineage>
</organism>
<protein>
    <recommendedName>
        <fullName evidence="3">DUF5675 domain-containing protein</fullName>
    </recommendedName>
</protein>
<dbReference type="EMBL" id="SNYF01000005">
    <property type="protein sequence ID" value="TDQ19562.1"/>
    <property type="molecule type" value="Genomic_DNA"/>
</dbReference>
<evidence type="ECO:0000313" key="1">
    <source>
        <dbReference type="EMBL" id="TDQ19562.1"/>
    </source>
</evidence>
<proteinExistence type="predicted"/>
<evidence type="ECO:0000313" key="2">
    <source>
        <dbReference type="Proteomes" id="UP000294535"/>
    </source>
</evidence>
<gene>
    <name evidence="1" type="ORF">DFQ04_1385</name>
</gene>
<dbReference type="OrthoDB" id="824623at2"/>
<comment type="caution">
    <text evidence="1">The sequence shown here is derived from an EMBL/GenBank/DDBJ whole genome shotgun (WGS) entry which is preliminary data.</text>
</comment>
<keyword evidence="2" id="KW-1185">Reference proteome</keyword>
<dbReference type="Proteomes" id="UP000294535">
    <property type="component" value="Unassembled WGS sequence"/>
</dbReference>
<evidence type="ECO:0008006" key="3">
    <source>
        <dbReference type="Google" id="ProtNLM"/>
    </source>
</evidence>
<accession>A0A4R6TBX3</accession>
<sequence length="142" mass="16413">MRLLLKRHYTPGNTLGRLFLGDRPICLIREAPNPAYGFMEKCLEEGVYELEPVYEEDTGWRVRVGNEGWILHRPPDQQPRRNEICPVSSFRENGAPMFTQLAFLKLLDQLGVFWERGEILDLQVVSKGIPYAMPSCQIPMYS</sequence>
<dbReference type="AlphaFoldDB" id="A0A4R6TBX3"/>
<dbReference type="RefSeq" id="WP_133553982.1">
    <property type="nucleotide sequence ID" value="NZ_SNYF01000005.1"/>
</dbReference>
<name>A0A4R6TBX3_9BACT</name>